<dbReference type="GO" id="GO:0046464">
    <property type="term" value="P:acylglycerol catabolic process"/>
    <property type="evidence" value="ECO:0007669"/>
    <property type="project" value="TreeGrafter"/>
</dbReference>
<dbReference type="InterPro" id="IPR000639">
    <property type="entry name" value="Epox_hydrolase-like"/>
</dbReference>
<comment type="caution">
    <text evidence="2">The sequence shown here is derived from an EMBL/GenBank/DDBJ whole genome shotgun (WGS) entry which is preliminary data.</text>
</comment>
<gene>
    <name evidence="2" type="ORF">H8K47_08760</name>
</gene>
<organism evidence="2 3">
    <name type="scientific">Undibacterium rugosum</name>
    <dbReference type="NCBI Taxonomy" id="2762291"/>
    <lineage>
        <taxon>Bacteria</taxon>
        <taxon>Pseudomonadati</taxon>
        <taxon>Pseudomonadota</taxon>
        <taxon>Betaproteobacteria</taxon>
        <taxon>Burkholderiales</taxon>
        <taxon>Oxalobacteraceae</taxon>
        <taxon>Undibacterium</taxon>
    </lineage>
</organism>
<reference evidence="2" key="1">
    <citation type="submission" date="2020-08" db="EMBL/GenBank/DDBJ databases">
        <title>Novel species isolated from subtropical streams in China.</title>
        <authorList>
            <person name="Lu H."/>
        </authorList>
    </citation>
    <scope>NUCLEOTIDE SEQUENCE</scope>
    <source>
        <strain evidence="2">CY7W</strain>
    </source>
</reference>
<dbReference type="InterPro" id="IPR050266">
    <property type="entry name" value="AB_hydrolase_sf"/>
</dbReference>
<dbReference type="GO" id="GO:0047372">
    <property type="term" value="F:monoacylglycerol lipase activity"/>
    <property type="evidence" value="ECO:0007669"/>
    <property type="project" value="TreeGrafter"/>
</dbReference>
<dbReference type="AlphaFoldDB" id="A0A923KZ39"/>
<dbReference type="GO" id="GO:0016020">
    <property type="term" value="C:membrane"/>
    <property type="evidence" value="ECO:0007669"/>
    <property type="project" value="TreeGrafter"/>
</dbReference>
<dbReference type="Proteomes" id="UP000612361">
    <property type="component" value="Unassembled WGS sequence"/>
</dbReference>
<dbReference type="SUPFAM" id="SSF53474">
    <property type="entry name" value="alpha/beta-Hydrolases"/>
    <property type="match status" value="1"/>
</dbReference>
<protein>
    <submittedName>
        <fullName evidence="2">Alpha/beta hydrolase</fullName>
    </submittedName>
</protein>
<evidence type="ECO:0000313" key="2">
    <source>
        <dbReference type="EMBL" id="MBC3935450.1"/>
    </source>
</evidence>
<dbReference type="Pfam" id="PF12697">
    <property type="entry name" value="Abhydrolase_6"/>
    <property type="match status" value="1"/>
</dbReference>
<proteinExistence type="predicted"/>
<dbReference type="Gene3D" id="3.40.50.1820">
    <property type="entry name" value="alpha/beta hydrolase"/>
    <property type="match status" value="1"/>
</dbReference>
<dbReference type="EMBL" id="JACOGG010000007">
    <property type="protein sequence ID" value="MBC3935450.1"/>
    <property type="molecule type" value="Genomic_DNA"/>
</dbReference>
<dbReference type="PRINTS" id="PR00412">
    <property type="entry name" value="EPOXHYDRLASE"/>
</dbReference>
<dbReference type="PRINTS" id="PR00111">
    <property type="entry name" value="ABHYDROLASE"/>
</dbReference>
<sequence>MQLTIDNKTAYAYTGGKTLRTGQPTLVLIHGAQNDHSVWALQSRYLANHGYNLIALDLPGHGLSAGPALSRVEDMADWVLAFLLQAGIEHAHLAGHSMGSLIALEASYRAPAVVSSLSLIGTAYPMKVSDALLNAARDEEQSAIDMVNIWSHSGPVARASCPAPGMSLHGMSRRLMQRIATRNPAEKVFHIDFSACNAYANGEAAAAAVRCPALFVLGQQDMMTPAKAGKALSAVIPHSQVRVIANSGHSLMSEQGDAVLTAMQAFLQGQR</sequence>
<keyword evidence="3" id="KW-1185">Reference proteome</keyword>
<name>A0A923KZ39_9BURK</name>
<dbReference type="PANTHER" id="PTHR43798">
    <property type="entry name" value="MONOACYLGLYCEROL LIPASE"/>
    <property type="match status" value="1"/>
</dbReference>
<dbReference type="RefSeq" id="WP_186881023.1">
    <property type="nucleotide sequence ID" value="NZ_JACOGG010000007.1"/>
</dbReference>
<feature type="domain" description="AB hydrolase-1" evidence="1">
    <location>
        <begin position="26"/>
        <end position="260"/>
    </location>
</feature>
<accession>A0A923KZ39</accession>
<keyword evidence="2" id="KW-0378">Hydrolase</keyword>
<dbReference type="PANTHER" id="PTHR43798:SF33">
    <property type="entry name" value="HYDROLASE, PUTATIVE (AFU_ORTHOLOGUE AFUA_2G14860)-RELATED"/>
    <property type="match status" value="1"/>
</dbReference>
<evidence type="ECO:0000313" key="3">
    <source>
        <dbReference type="Proteomes" id="UP000612361"/>
    </source>
</evidence>
<evidence type="ECO:0000259" key="1">
    <source>
        <dbReference type="Pfam" id="PF12697"/>
    </source>
</evidence>
<dbReference type="InterPro" id="IPR000073">
    <property type="entry name" value="AB_hydrolase_1"/>
</dbReference>
<dbReference type="InterPro" id="IPR029058">
    <property type="entry name" value="AB_hydrolase_fold"/>
</dbReference>